<proteinExistence type="predicted"/>
<accession>A0A2N2F3Q8</accession>
<name>A0A2N2F3Q8_9BACT</name>
<reference evidence="2 3" key="1">
    <citation type="journal article" date="2017" name="ISME J.">
        <title>Potential for microbial H2 and metal transformations associated with novel bacteria and archaea in deep terrestrial subsurface sediments.</title>
        <authorList>
            <person name="Hernsdorf A.W."/>
            <person name="Amano Y."/>
            <person name="Miyakawa K."/>
            <person name="Ise K."/>
            <person name="Suzuki Y."/>
            <person name="Anantharaman K."/>
            <person name="Probst A."/>
            <person name="Burstein D."/>
            <person name="Thomas B.C."/>
            <person name="Banfield J.F."/>
        </authorList>
    </citation>
    <scope>NUCLEOTIDE SEQUENCE [LARGE SCALE GENOMIC DNA]</scope>
    <source>
        <strain evidence="2">HGW-Dojkabacteria-1</strain>
    </source>
</reference>
<dbReference type="EMBL" id="PHAO01000001">
    <property type="protein sequence ID" value="PKN02855.1"/>
    <property type="molecule type" value="Genomic_DNA"/>
</dbReference>
<dbReference type="AlphaFoldDB" id="A0A2N2F3Q8"/>
<feature type="domain" description="DUF218" evidence="1">
    <location>
        <begin position="93"/>
        <end position="191"/>
    </location>
</feature>
<evidence type="ECO:0000259" key="1">
    <source>
        <dbReference type="Pfam" id="PF02698"/>
    </source>
</evidence>
<gene>
    <name evidence="2" type="ORF">CVU76_02415</name>
</gene>
<organism evidence="2 3">
    <name type="scientific">Candidatus Dojkabacteria bacterium HGW-Dojkabacteria-1</name>
    <dbReference type="NCBI Taxonomy" id="2013761"/>
    <lineage>
        <taxon>Bacteria</taxon>
        <taxon>Candidatus Dojkabacteria</taxon>
    </lineage>
</organism>
<evidence type="ECO:0000313" key="3">
    <source>
        <dbReference type="Proteomes" id="UP000233417"/>
    </source>
</evidence>
<comment type="caution">
    <text evidence="2">The sequence shown here is derived from an EMBL/GenBank/DDBJ whole genome shotgun (WGS) entry which is preliminary data.</text>
</comment>
<evidence type="ECO:0000313" key="2">
    <source>
        <dbReference type="EMBL" id="PKN02855.1"/>
    </source>
</evidence>
<dbReference type="InterPro" id="IPR003848">
    <property type="entry name" value="DUF218"/>
</dbReference>
<dbReference type="Pfam" id="PF02698">
    <property type="entry name" value="DUF218"/>
    <property type="match status" value="1"/>
</dbReference>
<sequence length="290" mass="32479">MPDIELDQDVQVDTKEPEVPVSLSPVLTEIGYTLLIPTTLEQKESLEKLLGSDTQVIRILAAGTKEQEVEGILTWQSPGFEGTDNNGLCSGGAYRVAAGAIAMRILPEAKAIVGSKYANDQQPAPSIVMKEELKMLGLDEERILSDPDTLDTIAELVRLVEICEENEWNHGVCITNEYHCARVQALLLNLSWLSFPQERTENFLKGLESIKNGELNIRVVSAEEVIKKYDEEIYRQHLEGYLDTPMIHERKANERKGVNLVAGGQYSRYQQETNERKILSRSDNPPVTLT</sequence>
<protein>
    <recommendedName>
        <fullName evidence="1">DUF218 domain-containing protein</fullName>
    </recommendedName>
</protein>
<dbReference type="Proteomes" id="UP000233417">
    <property type="component" value="Unassembled WGS sequence"/>
</dbReference>